<proteinExistence type="predicted"/>
<keyword evidence="2" id="KW-1185">Reference proteome</keyword>
<dbReference type="AlphaFoldDB" id="A0A9W5LI99"/>
<protein>
    <submittedName>
        <fullName evidence="1">Uncharacterized protein</fullName>
    </submittedName>
</protein>
<reference evidence="1 2" key="1">
    <citation type="journal article" date="2014" name="Syst. Appl. Microbiol.">
        <title>Genomic insights into the taxonomic status of the three subspecies of Bacillus subtilis.</title>
        <authorList>
            <person name="Yi H."/>
            <person name="Chun J."/>
            <person name="Cha C.J."/>
        </authorList>
    </citation>
    <scope>NUCLEOTIDE SEQUENCE [LARGE SCALE GENOMIC DNA]</scope>
    <source>
        <strain evidence="1 2">KCTC 13429</strain>
    </source>
</reference>
<gene>
    <name evidence="1" type="ORF">BSI_26320</name>
</gene>
<comment type="caution">
    <text evidence="1">The sequence shown here is derived from an EMBL/GenBank/DDBJ whole genome shotgun (WGS) entry which is preliminary data.</text>
</comment>
<evidence type="ECO:0000313" key="1">
    <source>
        <dbReference type="EMBL" id="ELS61170.1"/>
    </source>
</evidence>
<organism evidence="1 2">
    <name type="scientific">Bacillus inaquosorum KCTC 13429</name>
    <dbReference type="NCBI Taxonomy" id="1236548"/>
    <lineage>
        <taxon>Bacteria</taxon>
        <taxon>Bacillati</taxon>
        <taxon>Bacillota</taxon>
        <taxon>Bacilli</taxon>
        <taxon>Bacillales</taxon>
        <taxon>Bacillaceae</taxon>
        <taxon>Bacillus</taxon>
    </lineage>
</organism>
<dbReference type="Proteomes" id="UP000011182">
    <property type="component" value="Unassembled WGS sequence"/>
</dbReference>
<sequence>MKYTCPVCGFKGLTEPAYVREGNYSYEICPCCGFQFGFDDYDMQREDGSYFEPSESIVAYRKNWLADGSVIFSPECFPEHQQKANRVLQHHLIEQLKQLNVHLPS</sequence>
<name>A0A9W5LI99_9BACI</name>
<evidence type="ECO:0000313" key="2">
    <source>
        <dbReference type="Proteomes" id="UP000011182"/>
    </source>
</evidence>
<dbReference type="EMBL" id="AMXN01000004">
    <property type="protein sequence ID" value="ELS61170.1"/>
    <property type="molecule type" value="Genomic_DNA"/>
</dbReference>
<accession>A0A9W5LI99</accession>